<comment type="similarity">
    <text evidence="2 11">Belongs to the Wnt family.</text>
</comment>
<dbReference type="InterPro" id="IPR018161">
    <property type="entry name" value="Wnt_CS"/>
</dbReference>
<gene>
    <name evidence="14" type="primary">WNT11</name>
</gene>
<keyword evidence="13" id="KW-0812">Transmembrane</keyword>
<dbReference type="PRINTS" id="PR01349">
    <property type="entry name" value="WNTPROTEIN"/>
</dbReference>
<dbReference type="GO" id="GO:0001837">
    <property type="term" value="P:epithelial to mesenchymal transition"/>
    <property type="evidence" value="ECO:0007669"/>
    <property type="project" value="Ensembl"/>
</dbReference>
<dbReference type="GO" id="GO:0060412">
    <property type="term" value="P:ventricular septum morphogenesis"/>
    <property type="evidence" value="ECO:0007669"/>
    <property type="project" value="Ensembl"/>
</dbReference>
<dbReference type="GO" id="GO:0060675">
    <property type="term" value="P:ureteric bud morphogenesis"/>
    <property type="evidence" value="ECO:0007669"/>
    <property type="project" value="Ensembl"/>
</dbReference>
<dbReference type="GO" id="GO:0070830">
    <property type="term" value="P:bicellular tight junction assembly"/>
    <property type="evidence" value="ECO:0007669"/>
    <property type="project" value="Ensembl"/>
</dbReference>
<reference evidence="14" key="2">
    <citation type="submission" date="2025-08" db="UniProtKB">
        <authorList>
            <consortium name="Ensembl"/>
        </authorList>
    </citation>
    <scope>IDENTIFICATION</scope>
</reference>
<dbReference type="GO" id="GO:0048341">
    <property type="term" value="P:paraxial mesoderm formation"/>
    <property type="evidence" value="ECO:0007669"/>
    <property type="project" value="Ensembl"/>
</dbReference>
<dbReference type="GO" id="GO:0090272">
    <property type="term" value="P:negative regulation of fibroblast growth factor production"/>
    <property type="evidence" value="ECO:0007669"/>
    <property type="project" value="Ensembl"/>
</dbReference>
<evidence type="ECO:0000256" key="9">
    <source>
        <dbReference type="ARBA" id="ARBA00023180"/>
    </source>
</evidence>
<dbReference type="CDD" id="cd19343">
    <property type="entry name" value="Wnt_Wnt11"/>
    <property type="match status" value="1"/>
</dbReference>
<evidence type="ECO:0000256" key="10">
    <source>
        <dbReference type="ARBA" id="ARBA00023288"/>
    </source>
</evidence>
<dbReference type="GO" id="GO:0035567">
    <property type="term" value="P:non-canonical Wnt signaling pathway"/>
    <property type="evidence" value="ECO:0007669"/>
    <property type="project" value="Ensembl"/>
</dbReference>
<dbReference type="GO" id="GO:0045893">
    <property type="term" value="P:positive regulation of DNA-templated transcription"/>
    <property type="evidence" value="ECO:0007669"/>
    <property type="project" value="Ensembl"/>
</dbReference>
<evidence type="ECO:0000256" key="7">
    <source>
        <dbReference type="ARBA" id="ARBA00022729"/>
    </source>
</evidence>
<proteinExistence type="inferred from homology"/>
<dbReference type="PANTHER" id="PTHR12027">
    <property type="entry name" value="WNT RELATED"/>
    <property type="match status" value="1"/>
</dbReference>
<dbReference type="SMART" id="SM00097">
    <property type="entry name" value="WNT1"/>
    <property type="match status" value="1"/>
</dbReference>
<feature type="region of interest" description="Disordered" evidence="12">
    <location>
        <begin position="424"/>
        <end position="447"/>
    </location>
</feature>
<dbReference type="GO" id="GO:0072177">
    <property type="term" value="P:mesonephric duct development"/>
    <property type="evidence" value="ECO:0007669"/>
    <property type="project" value="Ensembl"/>
</dbReference>
<dbReference type="GO" id="GO:0005737">
    <property type="term" value="C:cytoplasm"/>
    <property type="evidence" value="ECO:0007669"/>
    <property type="project" value="Ensembl"/>
</dbReference>
<keyword evidence="6 11" id="KW-0879">Wnt signaling pathway</keyword>
<dbReference type="PANTHER" id="PTHR12027:SF7">
    <property type="entry name" value="PROTEIN WNT-11"/>
    <property type="match status" value="1"/>
</dbReference>
<dbReference type="GO" id="GO:0072089">
    <property type="term" value="P:stem cell proliferation"/>
    <property type="evidence" value="ECO:0007669"/>
    <property type="project" value="Ensembl"/>
</dbReference>
<dbReference type="GO" id="GO:0010463">
    <property type="term" value="P:mesenchymal cell proliferation"/>
    <property type="evidence" value="ECO:0007669"/>
    <property type="project" value="Ensembl"/>
</dbReference>
<feature type="transmembrane region" description="Helical" evidence="13">
    <location>
        <begin position="60"/>
        <end position="78"/>
    </location>
</feature>
<dbReference type="GO" id="GO:0003139">
    <property type="term" value="P:secondary heart field specification"/>
    <property type="evidence" value="ECO:0007669"/>
    <property type="project" value="Ensembl"/>
</dbReference>
<comment type="subcellular location">
    <subcellularLocation>
        <location evidence="1 11">Secreted</location>
        <location evidence="1 11">Extracellular space</location>
        <location evidence="1 11">Extracellular matrix</location>
    </subcellularLocation>
</comment>
<sequence>MNEGLQPRKGQGCAQGHTRVGGRAIPLLGTAVLGLLLSQLLPVKAPEPLRKAGAMQWVEAAGSLLGLTFLFTGCFLALCSRPDFLFTGCFLATCRALSKTPAALALNQTQHCKQLEGLVSAQVQLCRSNLELMHTIVHAAREVMKACRRAFADMRWNCSSIELAPNYLLDLERGTRESAFVYALSAAAISHAIARACTSGDLPGCSCGPVPGEPPGPGNRWGGCADNLSYGLLMGAKFSDAPMKVKKTGSQANKLMRLHNSEVGRQALRASLEMKCKCHGVSGSCSIRTCWKGLQELRDVAADLKTRYLSATKVVHRPMGTRKHLVPKDLDIRPVKDSELIYLQSSPDFCMKNEKVGSHGTQDRQCNKTSHGSDSCDLMCCGRGYNPYTDRVVERCHCKYHWCCYVTCRRCRAWTEACALPPLGSRQEQKAGPSGKESQDIKGDRQD</sequence>
<name>A0A8B9XUJ6_BOSMU</name>
<keyword evidence="3 11" id="KW-0217">Developmental protein</keyword>
<dbReference type="GO" id="GO:0005125">
    <property type="term" value="F:cytokine activity"/>
    <property type="evidence" value="ECO:0007669"/>
    <property type="project" value="TreeGrafter"/>
</dbReference>
<evidence type="ECO:0000256" key="12">
    <source>
        <dbReference type="SAM" id="MobiDB-lite"/>
    </source>
</evidence>
<dbReference type="GO" id="GO:0030282">
    <property type="term" value="P:bone mineralization"/>
    <property type="evidence" value="ECO:0007669"/>
    <property type="project" value="Ensembl"/>
</dbReference>
<dbReference type="GO" id="GO:2000647">
    <property type="term" value="P:negative regulation of stem cell proliferation"/>
    <property type="evidence" value="ECO:0007669"/>
    <property type="project" value="Ensembl"/>
</dbReference>
<reference evidence="14" key="3">
    <citation type="submission" date="2025-09" db="UniProtKB">
        <authorList>
            <consortium name="Ensembl"/>
        </authorList>
    </citation>
    <scope>IDENTIFICATION</scope>
</reference>
<dbReference type="Pfam" id="PF00110">
    <property type="entry name" value="wnt"/>
    <property type="match status" value="1"/>
</dbReference>
<protein>
    <recommendedName>
        <fullName evidence="11">Protein Wnt</fullName>
    </recommendedName>
</protein>
<dbReference type="GO" id="GO:0060028">
    <property type="term" value="P:convergent extension involved in axis elongation"/>
    <property type="evidence" value="ECO:0007669"/>
    <property type="project" value="Ensembl"/>
</dbReference>
<dbReference type="GO" id="GO:0035556">
    <property type="term" value="P:intracellular signal transduction"/>
    <property type="evidence" value="ECO:0007669"/>
    <property type="project" value="Ensembl"/>
</dbReference>
<dbReference type="GO" id="GO:0032915">
    <property type="term" value="P:positive regulation of transforming growth factor beta2 production"/>
    <property type="evidence" value="ECO:0007669"/>
    <property type="project" value="Ensembl"/>
</dbReference>
<dbReference type="InterPro" id="IPR043158">
    <property type="entry name" value="Wnt_C"/>
</dbReference>
<dbReference type="GO" id="GO:0060070">
    <property type="term" value="P:canonical Wnt signaling pathway"/>
    <property type="evidence" value="ECO:0007669"/>
    <property type="project" value="Ensembl"/>
</dbReference>
<dbReference type="GO" id="GO:0005109">
    <property type="term" value="F:frizzled binding"/>
    <property type="evidence" value="ECO:0007669"/>
    <property type="project" value="TreeGrafter"/>
</dbReference>
<dbReference type="Ensembl" id="ENSBGRT00000032267.1">
    <property type="protein sequence ID" value="ENSBGRP00000027895.1"/>
    <property type="gene ID" value="ENSBGRG00000017533.1"/>
</dbReference>
<dbReference type="GO" id="GO:0048570">
    <property type="term" value="P:notochord morphogenesis"/>
    <property type="evidence" value="ECO:0007669"/>
    <property type="project" value="Ensembl"/>
</dbReference>
<evidence type="ECO:0000256" key="8">
    <source>
        <dbReference type="ARBA" id="ARBA00023157"/>
    </source>
</evidence>
<feature type="transmembrane region" description="Helical" evidence="13">
    <location>
        <begin position="20"/>
        <end position="40"/>
    </location>
</feature>
<dbReference type="GO" id="GO:0030295">
    <property type="term" value="F:protein kinase activator activity"/>
    <property type="evidence" value="ECO:0007669"/>
    <property type="project" value="Ensembl"/>
</dbReference>
<dbReference type="PROSITE" id="PS00246">
    <property type="entry name" value="WNT1"/>
    <property type="match status" value="1"/>
</dbReference>
<dbReference type="InterPro" id="IPR005817">
    <property type="entry name" value="Wnt"/>
</dbReference>
<dbReference type="GO" id="GO:0062009">
    <property type="term" value="P:secondary palate development"/>
    <property type="evidence" value="ECO:0007669"/>
    <property type="project" value="Ensembl"/>
</dbReference>
<dbReference type="GO" id="GO:0045165">
    <property type="term" value="P:cell fate commitment"/>
    <property type="evidence" value="ECO:0007669"/>
    <property type="project" value="TreeGrafter"/>
</dbReference>
<keyword evidence="13" id="KW-0472">Membrane</keyword>
<dbReference type="GO" id="GO:0048706">
    <property type="term" value="P:embryonic skeletal system development"/>
    <property type="evidence" value="ECO:0007669"/>
    <property type="project" value="Ensembl"/>
</dbReference>
<dbReference type="GO" id="GO:0060484">
    <property type="term" value="P:lung-associated mesenchyme development"/>
    <property type="evidence" value="ECO:0007669"/>
    <property type="project" value="Ensembl"/>
</dbReference>
<evidence type="ECO:0000256" key="5">
    <source>
        <dbReference type="ARBA" id="ARBA00022530"/>
    </source>
</evidence>
<dbReference type="AlphaFoldDB" id="A0A8B9XUJ6"/>
<dbReference type="GO" id="GO:0030325">
    <property type="term" value="P:adrenal gland development"/>
    <property type="evidence" value="ECO:0007669"/>
    <property type="project" value="Ensembl"/>
</dbReference>
<evidence type="ECO:0000313" key="15">
    <source>
        <dbReference type="Proteomes" id="UP000694520"/>
    </source>
</evidence>
<organism evidence="14 15">
    <name type="scientific">Bos mutus grunniens</name>
    <name type="common">Wild yak</name>
    <name type="synonym">Bos grunniens</name>
    <dbReference type="NCBI Taxonomy" id="30521"/>
    <lineage>
        <taxon>Eukaryota</taxon>
        <taxon>Metazoa</taxon>
        <taxon>Chordata</taxon>
        <taxon>Craniata</taxon>
        <taxon>Vertebrata</taxon>
        <taxon>Euteleostomi</taxon>
        <taxon>Mammalia</taxon>
        <taxon>Eutheria</taxon>
        <taxon>Laurasiatheria</taxon>
        <taxon>Artiodactyla</taxon>
        <taxon>Ruminantia</taxon>
        <taxon>Pecora</taxon>
        <taxon>Bovidae</taxon>
        <taxon>Bovinae</taxon>
        <taxon>Bos</taxon>
    </lineage>
</organism>
<dbReference type="GO" id="GO:0061101">
    <property type="term" value="P:neuroendocrine cell differentiation"/>
    <property type="evidence" value="ECO:0007669"/>
    <property type="project" value="Ensembl"/>
</dbReference>
<dbReference type="GO" id="GO:0003138">
    <property type="term" value="P:primary heart field specification"/>
    <property type="evidence" value="ECO:0007669"/>
    <property type="project" value="Ensembl"/>
</dbReference>
<keyword evidence="4" id="KW-0964">Secreted</keyword>
<keyword evidence="15" id="KW-1185">Reference proteome</keyword>
<dbReference type="GO" id="GO:0005615">
    <property type="term" value="C:extracellular space"/>
    <property type="evidence" value="ECO:0007669"/>
    <property type="project" value="TreeGrafter"/>
</dbReference>
<evidence type="ECO:0000313" key="14">
    <source>
        <dbReference type="Ensembl" id="ENSBGRP00000027895.1"/>
    </source>
</evidence>
<keyword evidence="10" id="KW-0449">Lipoprotein</keyword>
<keyword evidence="9" id="KW-0325">Glycoprotein</keyword>
<evidence type="ECO:0000256" key="4">
    <source>
        <dbReference type="ARBA" id="ARBA00022525"/>
    </source>
</evidence>
<dbReference type="GO" id="GO:0045199">
    <property type="term" value="P:maintenance of epithelial cell apical/basal polarity"/>
    <property type="evidence" value="ECO:0007669"/>
    <property type="project" value="Ensembl"/>
</dbReference>
<dbReference type="GO" id="GO:0048844">
    <property type="term" value="P:artery morphogenesis"/>
    <property type="evidence" value="ECO:0007669"/>
    <property type="project" value="Ensembl"/>
</dbReference>
<dbReference type="FunFam" id="3.30.2460.20:FF:000001">
    <property type="entry name" value="Wnt homolog"/>
    <property type="match status" value="1"/>
</dbReference>
<evidence type="ECO:0000256" key="2">
    <source>
        <dbReference type="ARBA" id="ARBA00005683"/>
    </source>
</evidence>
<evidence type="ECO:0000256" key="3">
    <source>
        <dbReference type="ARBA" id="ARBA00022473"/>
    </source>
</evidence>
<keyword evidence="13" id="KW-1133">Transmembrane helix</keyword>
<dbReference type="GO" id="GO:0001649">
    <property type="term" value="P:osteoblast differentiation"/>
    <property type="evidence" value="ECO:0007669"/>
    <property type="project" value="Ensembl"/>
</dbReference>
<dbReference type="GO" id="GO:0031012">
    <property type="term" value="C:extracellular matrix"/>
    <property type="evidence" value="ECO:0007669"/>
    <property type="project" value="Ensembl"/>
</dbReference>
<dbReference type="GO" id="GO:0060197">
    <property type="term" value="P:cloacal septation"/>
    <property type="evidence" value="ECO:0007669"/>
    <property type="project" value="Ensembl"/>
</dbReference>
<keyword evidence="8" id="KW-1015">Disulfide bond</keyword>
<dbReference type="GO" id="GO:0061053">
    <property type="term" value="P:somite development"/>
    <property type="evidence" value="ECO:0007669"/>
    <property type="project" value="Ensembl"/>
</dbReference>
<keyword evidence="5" id="KW-0272">Extracellular matrix</keyword>
<dbReference type="GeneTree" id="ENSGT00940000158413"/>
<dbReference type="GO" id="GO:0003283">
    <property type="term" value="P:atrial septum development"/>
    <property type="evidence" value="ECO:0007669"/>
    <property type="project" value="Ensembl"/>
</dbReference>
<evidence type="ECO:0000256" key="1">
    <source>
        <dbReference type="ARBA" id="ARBA00004498"/>
    </source>
</evidence>
<dbReference type="GO" id="GO:0072201">
    <property type="term" value="P:negative regulation of mesenchymal cell proliferation"/>
    <property type="evidence" value="ECO:0007669"/>
    <property type="project" value="Ensembl"/>
</dbReference>
<dbReference type="Gene3D" id="3.30.2460.20">
    <property type="match status" value="1"/>
</dbReference>
<reference evidence="14" key="1">
    <citation type="submission" date="2019-05" db="EMBL/GenBank/DDBJ databases">
        <authorList>
            <person name="Zhang S."/>
            <person name="Liu J."/>
        </authorList>
    </citation>
    <scope>NUCLEOTIDE SEQUENCE [LARGE SCALE GENOMIC DNA]</scope>
</reference>
<evidence type="ECO:0000256" key="13">
    <source>
        <dbReference type="SAM" id="Phobius"/>
    </source>
</evidence>
<evidence type="ECO:0000256" key="6">
    <source>
        <dbReference type="ARBA" id="ARBA00022687"/>
    </source>
</evidence>
<dbReference type="GO" id="GO:1904019">
    <property type="term" value="P:epithelial cell apoptotic process"/>
    <property type="evidence" value="ECO:0007669"/>
    <property type="project" value="Ensembl"/>
</dbReference>
<feature type="compositionally biased region" description="Basic and acidic residues" evidence="12">
    <location>
        <begin position="437"/>
        <end position="447"/>
    </location>
</feature>
<accession>A0A8B9XUJ6</accession>
<dbReference type="GO" id="GO:0071260">
    <property type="term" value="P:cellular response to mechanical stimulus"/>
    <property type="evidence" value="ECO:0007669"/>
    <property type="project" value="Ensembl"/>
</dbReference>
<dbReference type="GO" id="GO:0003151">
    <property type="term" value="P:outflow tract morphogenesis"/>
    <property type="evidence" value="ECO:0007669"/>
    <property type="project" value="Ensembl"/>
</dbReference>
<dbReference type="Proteomes" id="UP000694520">
    <property type="component" value="Chromosome 13"/>
</dbReference>
<comment type="function">
    <text evidence="11">Ligand for members of the frizzled family of seven transmembrane receptors.</text>
</comment>
<dbReference type="GO" id="GO:0090090">
    <property type="term" value="P:negative regulation of canonical Wnt signaling pathway"/>
    <property type="evidence" value="ECO:0007669"/>
    <property type="project" value="Ensembl"/>
</dbReference>
<keyword evidence="7" id="KW-0732">Signal</keyword>
<dbReference type="GO" id="GO:1904037">
    <property type="term" value="P:positive regulation of epithelial cell apoptotic process"/>
    <property type="evidence" value="ECO:0007669"/>
    <property type="project" value="Ensembl"/>
</dbReference>
<evidence type="ECO:0000256" key="11">
    <source>
        <dbReference type="RuleBase" id="RU003500"/>
    </source>
</evidence>